<keyword evidence="4" id="KW-0804">Transcription</keyword>
<evidence type="ECO:0000313" key="7">
    <source>
        <dbReference type="Proteomes" id="UP001500339"/>
    </source>
</evidence>
<dbReference type="Gene3D" id="3.40.190.10">
    <property type="entry name" value="Periplasmic binding protein-like II"/>
    <property type="match status" value="2"/>
</dbReference>
<evidence type="ECO:0000313" key="6">
    <source>
        <dbReference type="EMBL" id="GAA0717153.1"/>
    </source>
</evidence>
<evidence type="ECO:0000256" key="4">
    <source>
        <dbReference type="ARBA" id="ARBA00023163"/>
    </source>
</evidence>
<gene>
    <name evidence="6" type="ORF">GCM10008905_02480</name>
</gene>
<keyword evidence="2" id="KW-0805">Transcription regulation</keyword>
<sequence length="291" mass="33569">MDSRLYTFITVAKTKNYTKAAKILNLTQPAVYKQIQYLENYYSVSLFKQEGRILRLTDEGKIFLQYASEMINIHENLKDKLEQKDLNKKRYKLGATMTIGDYVLPRIIYDYMEVNKNISIALTVNNTNIILKKLLDRELSMALIEGPFDKTKFKYKKFRDDDLVLVGPTKGELCKIESITIDELLKENLILREKGSGTREIIEGVLTSKGYSQDVLNHHLEISSINGIKTLVEEEAGLSILSKVSVEKEIAAGTMKIIPIENVFIHREFNFVYLYDTEISFIDDFINRVLE</sequence>
<dbReference type="Pfam" id="PF00126">
    <property type="entry name" value="HTH_1"/>
    <property type="match status" value="1"/>
</dbReference>
<dbReference type="SUPFAM" id="SSF53850">
    <property type="entry name" value="Periplasmic binding protein-like II"/>
    <property type="match status" value="1"/>
</dbReference>
<reference evidence="7" key="1">
    <citation type="journal article" date="2019" name="Int. J. Syst. Evol. Microbiol.">
        <title>The Global Catalogue of Microorganisms (GCM) 10K type strain sequencing project: providing services to taxonomists for standard genome sequencing and annotation.</title>
        <authorList>
            <consortium name="The Broad Institute Genomics Platform"/>
            <consortium name="The Broad Institute Genome Sequencing Center for Infectious Disease"/>
            <person name="Wu L."/>
            <person name="Ma J."/>
        </authorList>
    </citation>
    <scope>NUCLEOTIDE SEQUENCE [LARGE SCALE GENOMIC DNA]</scope>
    <source>
        <strain evidence="7">JCM 1405</strain>
    </source>
</reference>
<comment type="caution">
    <text evidence="6">The sequence shown here is derived from an EMBL/GenBank/DDBJ whole genome shotgun (WGS) entry which is preliminary data.</text>
</comment>
<dbReference type="InterPro" id="IPR036390">
    <property type="entry name" value="WH_DNA-bd_sf"/>
</dbReference>
<dbReference type="InterPro" id="IPR005119">
    <property type="entry name" value="LysR_subst-bd"/>
</dbReference>
<dbReference type="PANTHER" id="PTHR30126:SF39">
    <property type="entry name" value="HTH-TYPE TRANSCRIPTIONAL REGULATOR CYSL"/>
    <property type="match status" value="1"/>
</dbReference>
<evidence type="ECO:0000256" key="3">
    <source>
        <dbReference type="ARBA" id="ARBA00023125"/>
    </source>
</evidence>
<dbReference type="PANTHER" id="PTHR30126">
    <property type="entry name" value="HTH-TYPE TRANSCRIPTIONAL REGULATOR"/>
    <property type="match status" value="1"/>
</dbReference>
<dbReference type="InterPro" id="IPR000847">
    <property type="entry name" value="LysR_HTH_N"/>
</dbReference>
<proteinExistence type="inferred from homology"/>
<keyword evidence="3" id="KW-0238">DNA-binding</keyword>
<keyword evidence="7" id="KW-1185">Reference proteome</keyword>
<evidence type="ECO:0000256" key="2">
    <source>
        <dbReference type="ARBA" id="ARBA00023015"/>
    </source>
</evidence>
<dbReference type="PROSITE" id="PS50931">
    <property type="entry name" value="HTH_LYSR"/>
    <property type="match status" value="1"/>
</dbReference>
<comment type="similarity">
    <text evidence="1">Belongs to the LysR transcriptional regulatory family.</text>
</comment>
<dbReference type="Pfam" id="PF03466">
    <property type="entry name" value="LysR_substrate"/>
    <property type="match status" value="1"/>
</dbReference>
<dbReference type="SUPFAM" id="SSF46785">
    <property type="entry name" value="Winged helix' DNA-binding domain"/>
    <property type="match status" value="1"/>
</dbReference>
<dbReference type="Gene3D" id="1.10.10.10">
    <property type="entry name" value="Winged helix-like DNA-binding domain superfamily/Winged helix DNA-binding domain"/>
    <property type="match status" value="1"/>
</dbReference>
<feature type="domain" description="HTH lysR-type" evidence="5">
    <location>
        <begin position="1"/>
        <end position="57"/>
    </location>
</feature>
<dbReference type="PRINTS" id="PR00039">
    <property type="entry name" value="HTHLYSR"/>
</dbReference>
<organism evidence="6 7">
    <name type="scientific">Clostridium malenominatum</name>
    <dbReference type="NCBI Taxonomy" id="1539"/>
    <lineage>
        <taxon>Bacteria</taxon>
        <taxon>Bacillati</taxon>
        <taxon>Bacillota</taxon>
        <taxon>Clostridia</taxon>
        <taxon>Eubacteriales</taxon>
        <taxon>Clostridiaceae</taxon>
        <taxon>Clostridium</taxon>
    </lineage>
</organism>
<dbReference type="RefSeq" id="WP_343765614.1">
    <property type="nucleotide sequence ID" value="NZ_BAAACF010000001.1"/>
</dbReference>
<name>A0ABN1IMM5_9CLOT</name>
<protein>
    <submittedName>
        <fullName evidence="6">Selenium metabolism-associated LysR family transcriptional regulator</fullName>
    </submittedName>
</protein>
<dbReference type="EMBL" id="BAAACF010000001">
    <property type="protein sequence ID" value="GAA0717153.1"/>
    <property type="molecule type" value="Genomic_DNA"/>
</dbReference>
<evidence type="ECO:0000256" key="1">
    <source>
        <dbReference type="ARBA" id="ARBA00009437"/>
    </source>
</evidence>
<evidence type="ECO:0000259" key="5">
    <source>
        <dbReference type="PROSITE" id="PS50931"/>
    </source>
</evidence>
<accession>A0ABN1IMM5</accession>
<dbReference type="InterPro" id="IPR036388">
    <property type="entry name" value="WH-like_DNA-bd_sf"/>
</dbReference>
<dbReference type="Proteomes" id="UP001500339">
    <property type="component" value="Unassembled WGS sequence"/>
</dbReference>